<dbReference type="InterPro" id="IPR043169">
    <property type="entry name" value="PMM_cap"/>
</dbReference>
<keyword evidence="15" id="KW-1185">Reference proteome</keyword>
<dbReference type="InterPro" id="IPR002347">
    <property type="entry name" value="SDR_fam"/>
</dbReference>
<keyword evidence="13" id="KW-0812">Transmembrane</keyword>
<comment type="pathway">
    <text evidence="2 12">Nucleotide-sugar biosynthesis; GDP-alpha-D-mannose biosynthesis; alpha-D-mannose 1-phosphate from D-fructose 6-phosphate: step 2/2.</text>
</comment>
<comment type="catalytic activity">
    <reaction evidence="12">
        <text>alpha-D-mannose 1-phosphate = D-mannose 6-phosphate</text>
        <dbReference type="Rhea" id="RHEA:11140"/>
        <dbReference type="ChEBI" id="CHEBI:58409"/>
        <dbReference type="ChEBI" id="CHEBI:58735"/>
        <dbReference type="EC" id="5.4.2.8"/>
    </reaction>
</comment>
<feature type="binding site" evidence="11">
    <location>
        <position position="160"/>
    </location>
    <ligand>
        <name>Mg(2+)</name>
        <dbReference type="ChEBI" id="CHEBI:18420"/>
        <label>1</label>
    </ligand>
</feature>
<dbReference type="GO" id="GO:0006013">
    <property type="term" value="P:mannose metabolic process"/>
    <property type="evidence" value="ECO:0007669"/>
    <property type="project" value="TreeGrafter"/>
</dbReference>
<dbReference type="GO" id="GO:0046872">
    <property type="term" value="F:metal ion binding"/>
    <property type="evidence" value="ECO:0007669"/>
    <property type="project" value="UniProtKB-KW"/>
</dbReference>
<dbReference type="Proteomes" id="UP001151699">
    <property type="component" value="Chromosome X"/>
</dbReference>
<evidence type="ECO:0000256" key="8">
    <source>
        <dbReference type="ARBA" id="ARBA00022842"/>
    </source>
</evidence>
<feature type="binding site" evidence="11">
    <location>
        <position position="172"/>
    </location>
    <ligand>
        <name>Mg(2+)</name>
        <dbReference type="ChEBI" id="CHEBI:18420"/>
        <label>1</label>
    </ligand>
</feature>
<dbReference type="GO" id="GO:0009298">
    <property type="term" value="P:GDP-mannose biosynthetic process"/>
    <property type="evidence" value="ECO:0007669"/>
    <property type="project" value="InterPro"/>
</dbReference>
<dbReference type="InterPro" id="IPR005002">
    <property type="entry name" value="PMM"/>
</dbReference>
<comment type="subunit">
    <text evidence="4 12">Homodimer.</text>
</comment>
<gene>
    <name evidence="14" type="primary">Pmm2</name>
    <name evidence="14" type="ORF">Bhyg_11128</name>
</gene>
<dbReference type="PANTHER" id="PTHR10466">
    <property type="entry name" value="PHOSPHOMANNOMUTASE"/>
    <property type="match status" value="1"/>
</dbReference>
<dbReference type="InterPro" id="IPR036412">
    <property type="entry name" value="HAD-like_sf"/>
</dbReference>
<dbReference type="SUPFAM" id="SSF51735">
    <property type="entry name" value="NAD(P)-binding Rossmann-fold domains"/>
    <property type="match status" value="1"/>
</dbReference>
<dbReference type="SUPFAM" id="SSF56784">
    <property type="entry name" value="HAD-like"/>
    <property type="match status" value="1"/>
</dbReference>
<sequence length="526" mass="60525">MYEQLNGEKILQHFDYIFPENGLVQIVNGIEVGKQSIQKHLGEETLQRFINFVLKYLSDVVLPVKRGTFIDFRTGMLNVCPVGRQCTREERNFFHEYDKTHNIRSKMIKRLEEEFPDIGLKYSIGGQISFDVFPLGWDKSYSLQFVTKSTDFDQIYFFGDKTEPGGNDYEIFADPRTIGHTVSNPNDTKKILTELFLRVGRHFRQQTNYKMSLWYALIPVGTICSIYLIRKFREYQWGWVRNTSSLEGKIYIVTGANTGLGFETTKALAARGATVIMACRNEDKANEAVVKIRQATANGQLVVLRLDLSSFNSIKEFADKIKKSHSKFDCLINNAGMAVKGNQTTAENLEIHFATNHLGHFLLTELLKDDIMKNSARIVIVSSLMHQRGKIDFENLGQCVSEPRSRNAYYCDSKLANVYFARELYKKGFDVHVLCPGLCHTDFFRDYNPRWYHYILFSPIVWLMLRSSVQGAQNIIHCATDNENTETENPATGYLVRNLRQTKSKIQFDDLTSVRLWEESLKLCGL</sequence>
<feature type="binding site" evidence="10">
    <location>
        <position position="91"/>
    </location>
    <ligand>
        <name>alpha-D-mannose 1-phosphate</name>
        <dbReference type="ChEBI" id="CHEBI:58409"/>
    </ligand>
</feature>
<dbReference type="NCBIfam" id="TIGR01484">
    <property type="entry name" value="HAD-SF-IIB"/>
    <property type="match status" value="1"/>
</dbReference>
<evidence type="ECO:0000256" key="6">
    <source>
        <dbReference type="ARBA" id="ARBA00022490"/>
    </source>
</evidence>
<evidence type="ECO:0000313" key="14">
    <source>
        <dbReference type="EMBL" id="KAJ6638393.1"/>
    </source>
</evidence>
<dbReference type="EMBL" id="WJQU01000003">
    <property type="protein sequence ID" value="KAJ6638393.1"/>
    <property type="molecule type" value="Genomic_DNA"/>
</dbReference>
<comment type="subcellular location">
    <subcellularLocation>
        <location evidence="1 12">Cytoplasm</location>
    </subcellularLocation>
</comment>
<reference evidence="14" key="1">
    <citation type="submission" date="2022-07" db="EMBL/GenBank/DDBJ databases">
        <authorList>
            <person name="Trinca V."/>
            <person name="Uliana J.V.C."/>
            <person name="Torres T.T."/>
            <person name="Ward R.J."/>
            <person name="Monesi N."/>
        </authorList>
    </citation>
    <scope>NUCLEOTIDE SEQUENCE</scope>
    <source>
        <strain evidence="14">HSMRA1968</strain>
        <tissue evidence="14">Whole embryos</tissue>
    </source>
</reference>
<evidence type="ECO:0000256" key="12">
    <source>
        <dbReference type="RuleBase" id="RU361118"/>
    </source>
</evidence>
<dbReference type="OrthoDB" id="191139at2759"/>
<dbReference type="PANTHER" id="PTHR10466:SF0">
    <property type="entry name" value="PHOSPHOMANNOMUTASE"/>
    <property type="match status" value="1"/>
</dbReference>
<dbReference type="AlphaFoldDB" id="A0A9Q0MUS9"/>
<keyword evidence="13" id="KW-1133">Transmembrane helix</keyword>
<dbReference type="Pfam" id="PF03332">
    <property type="entry name" value="PMM"/>
    <property type="match status" value="1"/>
</dbReference>
<keyword evidence="13" id="KW-0472">Membrane</keyword>
<evidence type="ECO:0000256" key="2">
    <source>
        <dbReference type="ARBA" id="ARBA00004699"/>
    </source>
</evidence>
<feature type="binding site" evidence="11">
    <location>
        <position position="177"/>
    </location>
    <ligand>
        <name>Mg(2+)</name>
        <dbReference type="ChEBI" id="CHEBI:18420"/>
        <label>1</label>
    </ligand>
</feature>
<comment type="caution">
    <text evidence="14">The sequence shown here is derived from an EMBL/GenBank/DDBJ whole genome shotgun (WGS) entry which is preliminary data.</text>
</comment>
<feature type="binding site" evidence="10">
    <location>
        <position position="129"/>
    </location>
    <ligand>
        <name>alpha-D-mannose 1-phosphate</name>
        <dbReference type="ChEBI" id="CHEBI:58409"/>
    </ligand>
</feature>
<dbReference type="Gene3D" id="3.30.1240.20">
    <property type="match status" value="1"/>
</dbReference>
<dbReference type="GO" id="GO:0004615">
    <property type="term" value="F:phosphomannomutase activity"/>
    <property type="evidence" value="ECO:0007669"/>
    <property type="project" value="UniProtKB-EC"/>
</dbReference>
<name>A0A9Q0MUS9_9DIPT</name>
<evidence type="ECO:0000256" key="5">
    <source>
        <dbReference type="ARBA" id="ARBA00012730"/>
    </source>
</evidence>
<dbReference type="InterPro" id="IPR006379">
    <property type="entry name" value="HAD-SF_hydro_IIB"/>
</dbReference>
<accession>A0A9Q0MUS9</accession>
<dbReference type="GO" id="GO:0005829">
    <property type="term" value="C:cytosol"/>
    <property type="evidence" value="ECO:0007669"/>
    <property type="project" value="TreeGrafter"/>
</dbReference>
<evidence type="ECO:0000256" key="10">
    <source>
        <dbReference type="PIRSR" id="PIRSR605002-2"/>
    </source>
</evidence>
<comment type="cofactor">
    <cofactor evidence="11">
        <name>Mg(2+)</name>
        <dbReference type="ChEBI" id="CHEBI:18420"/>
    </cofactor>
</comment>
<dbReference type="InterPro" id="IPR036291">
    <property type="entry name" value="NAD(P)-bd_dom_sf"/>
</dbReference>
<evidence type="ECO:0000256" key="11">
    <source>
        <dbReference type="PIRSR" id="PIRSR605002-3"/>
    </source>
</evidence>
<evidence type="ECO:0000256" key="13">
    <source>
        <dbReference type="SAM" id="Phobius"/>
    </source>
</evidence>
<evidence type="ECO:0000256" key="4">
    <source>
        <dbReference type="ARBA" id="ARBA00011738"/>
    </source>
</evidence>
<dbReference type="PRINTS" id="PR00081">
    <property type="entry name" value="GDHRDH"/>
</dbReference>
<organism evidence="14 15">
    <name type="scientific">Pseudolycoriella hygida</name>
    <dbReference type="NCBI Taxonomy" id="35572"/>
    <lineage>
        <taxon>Eukaryota</taxon>
        <taxon>Metazoa</taxon>
        <taxon>Ecdysozoa</taxon>
        <taxon>Arthropoda</taxon>
        <taxon>Hexapoda</taxon>
        <taxon>Insecta</taxon>
        <taxon>Pterygota</taxon>
        <taxon>Neoptera</taxon>
        <taxon>Endopterygota</taxon>
        <taxon>Diptera</taxon>
        <taxon>Nematocera</taxon>
        <taxon>Sciaroidea</taxon>
        <taxon>Sciaridae</taxon>
        <taxon>Pseudolycoriella</taxon>
    </lineage>
</organism>
<dbReference type="Pfam" id="PF00106">
    <property type="entry name" value="adh_short"/>
    <property type="match status" value="1"/>
</dbReference>
<keyword evidence="7 11" id="KW-0479">Metal-binding</keyword>
<dbReference type="Gene3D" id="3.40.50.720">
    <property type="entry name" value="NAD(P)-binding Rossmann-like Domain"/>
    <property type="match status" value="1"/>
</dbReference>
<protein>
    <recommendedName>
        <fullName evidence="5 12">Phosphomannomutase</fullName>
        <ecNumber evidence="5 12">5.4.2.8</ecNumber>
    </recommendedName>
</protein>
<proteinExistence type="inferred from homology"/>
<feature type="transmembrane region" description="Helical" evidence="13">
    <location>
        <begin position="211"/>
        <end position="229"/>
    </location>
</feature>
<dbReference type="EC" id="5.4.2.8" evidence="5 12"/>
<dbReference type="CDD" id="cd05327">
    <property type="entry name" value="retinol-DH_like_SDR_c_like"/>
    <property type="match status" value="1"/>
</dbReference>
<dbReference type="Gene3D" id="3.40.50.1000">
    <property type="entry name" value="HAD superfamily/HAD-like"/>
    <property type="match status" value="1"/>
</dbReference>
<keyword evidence="8 11" id="KW-0460">Magnesium</keyword>
<dbReference type="FunFam" id="3.30.1240.20:FF:000001">
    <property type="entry name" value="Phosphomannomutase"/>
    <property type="match status" value="1"/>
</dbReference>
<feature type="binding site" evidence="10">
    <location>
        <position position="73"/>
    </location>
    <ligand>
        <name>alpha-D-mannose 1-phosphate</name>
        <dbReference type="ChEBI" id="CHEBI:58409"/>
    </ligand>
</feature>
<evidence type="ECO:0000256" key="1">
    <source>
        <dbReference type="ARBA" id="ARBA00004496"/>
    </source>
</evidence>
<evidence type="ECO:0000313" key="15">
    <source>
        <dbReference type="Proteomes" id="UP001151699"/>
    </source>
</evidence>
<comment type="function">
    <text evidence="12">Involved in the synthesis of the GDP-mannose and dolichol-phosphate-mannose required for a number of critical mannosyl transfer reactions.</text>
</comment>
<evidence type="ECO:0000256" key="3">
    <source>
        <dbReference type="ARBA" id="ARBA00009736"/>
    </source>
</evidence>
<dbReference type="InterPro" id="IPR023214">
    <property type="entry name" value="HAD_sf"/>
</dbReference>
<dbReference type="CDD" id="cd02585">
    <property type="entry name" value="HAD_PMM"/>
    <property type="match status" value="1"/>
</dbReference>
<feature type="binding site" evidence="11">
    <location>
        <position position="174"/>
    </location>
    <ligand>
        <name>Mg(2+)</name>
        <dbReference type="ChEBI" id="CHEBI:18420"/>
        <label>1</label>
    </ligand>
</feature>
<dbReference type="GO" id="GO:0006487">
    <property type="term" value="P:protein N-linked glycosylation"/>
    <property type="evidence" value="ECO:0007669"/>
    <property type="project" value="TreeGrafter"/>
</dbReference>
<evidence type="ECO:0000256" key="7">
    <source>
        <dbReference type="ARBA" id="ARBA00022723"/>
    </source>
</evidence>
<evidence type="ECO:0000256" key="9">
    <source>
        <dbReference type="ARBA" id="ARBA00023235"/>
    </source>
</evidence>
<feature type="binding site" evidence="10">
    <location>
        <position position="131"/>
    </location>
    <ligand>
        <name>alpha-D-mannose 1-phosphate</name>
        <dbReference type="ChEBI" id="CHEBI:58409"/>
    </ligand>
</feature>
<feature type="binding site" evidence="10">
    <location>
        <position position="84"/>
    </location>
    <ligand>
        <name>alpha-D-mannose 1-phosphate</name>
        <dbReference type="ChEBI" id="CHEBI:58409"/>
    </ligand>
</feature>
<keyword evidence="6 12" id="KW-0963">Cytoplasm</keyword>
<comment type="similarity">
    <text evidence="3 12">Belongs to the eukaryotic PMM family.</text>
</comment>
<keyword evidence="9 12" id="KW-0413">Isomerase</keyword>